<dbReference type="CDD" id="cd02440">
    <property type="entry name" value="AdoMet_MTases"/>
    <property type="match status" value="1"/>
</dbReference>
<dbReference type="EMBL" id="BARW01031000">
    <property type="protein sequence ID" value="GAJ12000.1"/>
    <property type="molecule type" value="Genomic_DNA"/>
</dbReference>
<dbReference type="InterPro" id="IPR002052">
    <property type="entry name" value="DNA_methylase_N6_adenine_CS"/>
</dbReference>
<keyword evidence="3" id="KW-0680">Restriction system</keyword>
<dbReference type="GO" id="GO:0009307">
    <property type="term" value="P:DNA restriction-modification system"/>
    <property type="evidence" value="ECO:0007669"/>
    <property type="project" value="UniProtKB-KW"/>
</dbReference>
<accession>X1VRB9</accession>
<evidence type="ECO:0000256" key="2">
    <source>
        <dbReference type="ARBA" id="ARBA00022679"/>
    </source>
</evidence>
<evidence type="ECO:0000259" key="4">
    <source>
        <dbReference type="Pfam" id="PF02384"/>
    </source>
</evidence>
<dbReference type="GO" id="GO:0032259">
    <property type="term" value="P:methylation"/>
    <property type="evidence" value="ECO:0007669"/>
    <property type="project" value="UniProtKB-KW"/>
</dbReference>
<dbReference type="PANTHER" id="PTHR33841">
    <property type="entry name" value="DNA METHYLTRANSFERASE YEEA-RELATED"/>
    <property type="match status" value="1"/>
</dbReference>
<name>X1VRB9_9ZZZZ</name>
<evidence type="ECO:0000313" key="5">
    <source>
        <dbReference type="EMBL" id="GAJ12000.1"/>
    </source>
</evidence>
<evidence type="ECO:0000256" key="1">
    <source>
        <dbReference type="ARBA" id="ARBA00022603"/>
    </source>
</evidence>
<dbReference type="GO" id="GO:0003677">
    <property type="term" value="F:DNA binding"/>
    <property type="evidence" value="ECO:0007669"/>
    <property type="project" value="InterPro"/>
</dbReference>
<dbReference type="Gene3D" id="3.40.50.150">
    <property type="entry name" value="Vaccinia Virus protein VP39"/>
    <property type="match status" value="1"/>
</dbReference>
<dbReference type="InterPro" id="IPR029063">
    <property type="entry name" value="SAM-dependent_MTases_sf"/>
</dbReference>
<dbReference type="SUPFAM" id="SSF53335">
    <property type="entry name" value="S-adenosyl-L-methionine-dependent methyltransferases"/>
    <property type="match status" value="1"/>
</dbReference>
<dbReference type="InterPro" id="IPR003356">
    <property type="entry name" value="DNA_methylase_A-5"/>
</dbReference>
<reference evidence="5" key="1">
    <citation type="journal article" date="2014" name="Front. Microbiol.">
        <title>High frequency of phylogenetically diverse reductive dehalogenase-homologous genes in deep subseafloor sedimentary metagenomes.</title>
        <authorList>
            <person name="Kawai M."/>
            <person name="Futagami T."/>
            <person name="Toyoda A."/>
            <person name="Takaki Y."/>
            <person name="Nishi S."/>
            <person name="Hori S."/>
            <person name="Arai W."/>
            <person name="Tsubouchi T."/>
            <person name="Morono Y."/>
            <person name="Uchiyama I."/>
            <person name="Ito T."/>
            <person name="Fujiyama A."/>
            <person name="Inagaki F."/>
            <person name="Takami H."/>
        </authorList>
    </citation>
    <scope>NUCLEOTIDE SEQUENCE</scope>
    <source>
        <strain evidence="5">Expedition CK06-06</strain>
    </source>
</reference>
<dbReference type="InterPro" id="IPR050953">
    <property type="entry name" value="N4_N6_ade-DNA_methylase"/>
</dbReference>
<dbReference type="PANTHER" id="PTHR33841:SF4">
    <property type="entry name" value="RESTRICTION MODIFICATION SYSTEM DNA SPECIFICITY DOMAIN"/>
    <property type="match status" value="1"/>
</dbReference>
<dbReference type="GO" id="GO:0009007">
    <property type="term" value="F:site-specific DNA-methyltransferase (adenine-specific) activity"/>
    <property type="evidence" value="ECO:0007669"/>
    <property type="project" value="UniProtKB-EC"/>
</dbReference>
<organism evidence="5">
    <name type="scientific">marine sediment metagenome</name>
    <dbReference type="NCBI Taxonomy" id="412755"/>
    <lineage>
        <taxon>unclassified sequences</taxon>
        <taxon>metagenomes</taxon>
        <taxon>ecological metagenomes</taxon>
    </lineage>
</organism>
<proteinExistence type="predicted"/>
<dbReference type="PROSITE" id="PS00092">
    <property type="entry name" value="N6_MTASE"/>
    <property type="match status" value="1"/>
</dbReference>
<keyword evidence="1" id="KW-0489">Methyltransferase</keyword>
<evidence type="ECO:0000256" key="3">
    <source>
        <dbReference type="ARBA" id="ARBA00022747"/>
    </source>
</evidence>
<comment type="caution">
    <text evidence="5">The sequence shown here is derived from an EMBL/GenBank/DDBJ whole genome shotgun (WGS) entry which is preliminary data.</text>
</comment>
<keyword evidence="2" id="KW-0808">Transferase</keyword>
<dbReference type="Pfam" id="PF02384">
    <property type="entry name" value="N6_Mtase"/>
    <property type="match status" value="1"/>
</dbReference>
<sequence>MGEFFTPIPLARLIVLESYTVGDRLLDPACGTGTFLIEAINQVFRCKTKNSELWQCLEKIQGVEINPITAVVAKLNILIYILQKLASKSNFKPRLFNIDKFNEIVKNIITGDFLSDIQKFRKYDIIIGNPPWQVINGICSLKYKEFLKRLAKKKGIGVSTQNISNLEISSLFLTKSVDYLKEEGKIGFVLSAGF</sequence>
<dbReference type="GO" id="GO:0008170">
    <property type="term" value="F:N-methyltransferase activity"/>
    <property type="evidence" value="ECO:0007669"/>
    <property type="project" value="InterPro"/>
</dbReference>
<dbReference type="PRINTS" id="PR00507">
    <property type="entry name" value="N12N6MTFRASE"/>
</dbReference>
<gene>
    <name evidence="5" type="ORF">S12H4_49419</name>
</gene>
<protein>
    <recommendedName>
        <fullName evidence="4">DNA methylase adenine-specific domain-containing protein</fullName>
    </recommendedName>
</protein>
<dbReference type="AlphaFoldDB" id="X1VRB9"/>
<feature type="domain" description="DNA methylase adenine-specific" evidence="4">
    <location>
        <begin position="1"/>
        <end position="193"/>
    </location>
</feature>